<feature type="compositionally biased region" description="Polar residues" evidence="1">
    <location>
        <begin position="124"/>
        <end position="137"/>
    </location>
</feature>
<reference evidence="2" key="1">
    <citation type="submission" date="2023-07" db="EMBL/GenBank/DDBJ databases">
        <authorList>
            <person name="Stuckert A."/>
        </authorList>
    </citation>
    <scope>NUCLEOTIDE SEQUENCE</scope>
</reference>
<evidence type="ECO:0000313" key="2">
    <source>
        <dbReference type="EMBL" id="CAJ0958091.1"/>
    </source>
</evidence>
<comment type="caution">
    <text evidence="2">The sequence shown here is derived from an EMBL/GenBank/DDBJ whole genome shotgun (WGS) entry which is preliminary data.</text>
</comment>
<dbReference type="Proteomes" id="UP001176940">
    <property type="component" value="Unassembled WGS sequence"/>
</dbReference>
<evidence type="ECO:0000313" key="3">
    <source>
        <dbReference type="Proteomes" id="UP001176940"/>
    </source>
</evidence>
<feature type="region of interest" description="Disordered" evidence="1">
    <location>
        <begin position="28"/>
        <end position="168"/>
    </location>
</feature>
<dbReference type="EMBL" id="CAUEEQ010044734">
    <property type="protein sequence ID" value="CAJ0958091.1"/>
    <property type="molecule type" value="Genomic_DNA"/>
</dbReference>
<protein>
    <submittedName>
        <fullName evidence="2">Uncharacterized protein</fullName>
    </submittedName>
</protein>
<accession>A0ABN9M4N3</accession>
<organism evidence="2 3">
    <name type="scientific">Ranitomeya imitator</name>
    <name type="common">mimic poison frog</name>
    <dbReference type="NCBI Taxonomy" id="111125"/>
    <lineage>
        <taxon>Eukaryota</taxon>
        <taxon>Metazoa</taxon>
        <taxon>Chordata</taxon>
        <taxon>Craniata</taxon>
        <taxon>Vertebrata</taxon>
        <taxon>Euteleostomi</taxon>
        <taxon>Amphibia</taxon>
        <taxon>Batrachia</taxon>
        <taxon>Anura</taxon>
        <taxon>Neobatrachia</taxon>
        <taxon>Hyloidea</taxon>
        <taxon>Dendrobatidae</taxon>
        <taxon>Dendrobatinae</taxon>
        <taxon>Ranitomeya</taxon>
    </lineage>
</organism>
<sequence>MAFPSRIPQPAALAPPVQNQFVSASAFQPSSPVMNSGGMNTSNLNSSLSVPHSIGQSSPSQAQMSNIAHPVSSPVLPPPGSSVNPLHCPSNIQPPIHRNSPSPAPSRTPTPHHTPPGVGTPQTSIPSEPTMSSTASLPQMPLQNSESPTPPPPQAPPSLPVSASVIPV</sequence>
<feature type="compositionally biased region" description="Polar residues" evidence="1">
    <location>
        <begin position="28"/>
        <end position="66"/>
    </location>
</feature>
<feature type="non-terminal residue" evidence="2">
    <location>
        <position position="168"/>
    </location>
</feature>
<evidence type="ECO:0000256" key="1">
    <source>
        <dbReference type="SAM" id="MobiDB-lite"/>
    </source>
</evidence>
<feature type="compositionally biased region" description="Pro residues" evidence="1">
    <location>
        <begin position="102"/>
        <end position="114"/>
    </location>
</feature>
<name>A0ABN9M4N3_9NEOB</name>
<proteinExistence type="predicted"/>
<gene>
    <name evidence="2" type="ORF">RIMI_LOCUS16189652</name>
</gene>
<keyword evidence="3" id="KW-1185">Reference proteome</keyword>
<feature type="compositionally biased region" description="Pro residues" evidence="1">
    <location>
        <begin position="148"/>
        <end position="159"/>
    </location>
</feature>